<protein>
    <submittedName>
        <fullName evidence="9">Prokaryotic cytochrome b561</fullName>
    </submittedName>
</protein>
<dbReference type="STRING" id="1454003.AW10_00972"/>
<evidence type="ECO:0000256" key="7">
    <source>
        <dbReference type="SAM" id="Phobius"/>
    </source>
</evidence>
<dbReference type="EMBL" id="JEMX01000018">
    <property type="protein sequence ID" value="EXI81786.1"/>
    <property type="molecule type" value="Genomic_DNA"/>
</dbReference>
<dbReference type="Pfam" id="PF01292">
    <property type="entry name" value="Ni_hydr_CYTB"/>
    <property type="match status" value="1"/>
</dbReference>
<accession>A0A011P2E2</accession>
<feature type="region of interest" description="Disordered" evidence="6">
    <location>
        <begin position="203"/>
        <end position="223"/>
    </location>
</feature>
<gene>
    <name evidence="9" type="ORF">AW10_00972</name>
</gene>
<evidence type="ECO:0000256" key="1">
    <source>
        <dbReference type="ARBA" id="ARBA00004651"/>
    </source>
</evidence>
<dbReference type="GO" id="GO:0009055">
    <property type="term" value="F:electron transfer activity"/>
    <property type="evidence" value="ECO:0007669"/>
    <property type="project" value="InterPro"/>
</dbReference>
<feature type="domain" description="Cytochrome b561 bacterial/Ni-hydrogenase" evidence="8">
    <location>
        <begin position="11"/>
        <end position="195"/>
    </location>
</feature>
<keyword evidence="5 7" id="KW-0472">Membrane</keyword>
<dbReference type="PATRIC" id="fig|1454003.3.peg.1003"/>
<dbReference type="GO" id="GO:0022904">
    <property type="term" value="P:respiratory electron transport chain"/>
    <property type="evidence" value="ECO:0007669"/>
    <property type="project" value="InterPro"/>
</dbReference>
<evidence type="ECO:0000256" key="3">
    <source>
        <dbReference type="ARBA" id="ARBA00022692"/>
    </source>
</evidence>
<evidence type="ECO:0000313" key="9">
    <source>
        <dbReference type="EMBL" id="EXI81786.1"/>
    </source>
</evidence>
<dbReference type="InterPro" id="IPR011577">
    <property type="entry name" value="Cyt_b561_bac/Ni-Hgenase"/>
</dbReference>
<dbReference type="SUPFAM" id="SSF81342">
    <property type="entry name" value="Transmembrane di-heme cytochromes"/>
    <property type="match status" value="1"/>
</dbReference>
<feature type="transmembrane region" description="Helical" evidence="7">
    <location>
        <begin position="50"/>
        <end position="69"/>
    </location>
</feature>
<evidence type="ECO:0000313" key="10">
    <source>
        <dbReference type="Proteomes" id="UP000021816"/>
    </source>
</evidence>
<reference evidence="9 10" key="1">
    <citation type="submission" date="2014-02" db="EMBL/GenBank/DDBJ databases">
        <title>Expanding our view of genomic diversity in Candidatus Accumulibacter clades.</title>
        <authorList>
            <person name="Skennerton C.T."/>
            <person name="Barr J.J."/>
            <person name="Slater F.R."/>
            <person name="Bond P.L."/>
            <person name="Tyson G.W."/>
        </authorList>
    </citation>
    <scope>NUCLEOTIDE SEQUENCE [LARGE SCALE GENOMIC DNA]</scope>
    <source>
        <strain evidence="10">BA-92</strain>
    </source>
</reference>
<keyword evidence="3 7" id="KW-0812">Transmembrane</keyword>
<dbReference type="Gene3D" id="1.20.950.20">
    <property type="entry name" value="Transmembrane di-heme cytochromes, Chain C"/>
    <property type="match status" value="1"/>
</dbReference>
<feature type="transmembrane region" description="Helical" evidence="7">
    <location>
        <begin position="116"/>
        <end position="143"/>
    </location>
</feature>
<sequence length="223" mass="24004">MSAPTVFHKHAFATRLLHAGLALAVILQLLSSLPMEPPEPDHAGNWYFQLHQYSGLLAFAFVFAFWMVLAMRSQGTAPAALFPWFSGARLRALRTDTRTHFAALLSRRLPAYDPHAALPSAVHGLGVLLISAMAVSGLIYYFINSGDPDAGGPVGAVMFVHRTLAKLVWAYLLGHAGLALVHHYAHDVCLGAMWSLDRDAAGQGNASSAPKPQSIPTATARSR</sequence>
<comment type="subcellular location">
    <subcellularLocation>
        <location evidence="1">Cell membrane</location>
        <topology evidence="1">Multi-pass membrane protein</topology>
    </subcellularLocation>
</comment>
<evidence type="ECO:0000256" key="2">
    <source>
        <dbReference type="ARBA" id="ARBA00022475"/>
    </source>
</evidence>
<evidence type="ECO:0000259" key="8">
    <source>
        <dbReference type="Pfam" id="PF01292"/>
    </source>
</evidence>
<proteinExistence type="predicted"/>
<feature type="compositionally biased region" description="Polar residues" evidence="6">
    <location>
        <begin position="204"/>
        <end position="223"/>
    </location>
</feature>
<evidence type="ECO:0000256" key="6">
    <source>
        <dbReference type="SAM" id="MobiDB-lite"/>
    </source>
</evidence>
<evidence type="ECO:0000256" key="4">
    <source>
        <dbReference type="ARBA" id="ARBA00022989"/>
    </source>
</evidence>
<comment type="caution">
    <text evidence="9">The sequence shown here is derived from an EMBL/GenBank/DDBJ whole genome shotgun (WGS) entry which is preliminary data.</text>
</comment>
<dbReference type="GO" id="GO:0005886">
    <property type="term" value="C:plasma membrane"/>
    <property type="evidence" value="ECO:0007669"/>
    <property type="project" value="UniProtKB-SubCell"/>
</dbReference>
<dbReference type="AlphaFoldDB" id="A0A011P2E2"/>
<feature type="transmembrane region" description="Helical" evidence="7">
    <location>
        <begin position="12"/>
        <end position="30"/>
    </location>
</feature>
<evidence type="ECO:0000256" key="5">
    <source>
        <dbReference type="ARBA" id="ARBA00023136"/>
    </source>
</evidence>
<keyword evidence="2" id="KW-1003">Cell membrane</keyword>
<keyword evidence="4 7" id="KW-1133">Transmembrane helix</keyword>
<dbReference type="Proteomes" id="UP000021816">
    <property type="component" value="Unassembled WGS sequence"/>
</dbReference>
<feature type="transmembrane region" description="Helical" evidence="7">
    <location>
        <begin position="163"/>
        <end position="185"/>
    </location>
</feature>
<dbReference type="InterPro" id="IPR016174">
    <property type="entry name" value="Di-haem_cyt_TM"/>
</dbReference>
<name>A0A011P2E2_9PROT</name>
<organism evidence="9 10">
    <name type="scientific">Candidatus Accumulibacter appositus</name>
    <dbReference type="NCBI Taxonomy" id="1454003"/>
    <lineage>
        <taxon>Bacteria</taxon>
        <taxon>Pseudomonadati</taxon>
        <taxon>Pseudomonadota</taxon>
        <taxon>Betaproteobacteria</taxon>
        <taxon>Candidatus Accumulibacter</taxon>
    </lineage>
</organism>